<gene>
    <name evidence="4" type="ORF">Baya_16521</name>
</gene>
<feature type="region of interest" description="Disordered" evidence="3">
    <location>
        <begin position="1"/>
        <end position="103"/>
    </location>
</feature>
<feature type="compositionally biased region" description="Basic and acidic residues" evidence="3">
    <location>
        <begin position="1"/>
        <end position="25"/>
    </location>
</feature>
<dbReference type="InterPro" id="IPR043446">
    <property type="entry name" value="Neurabin-like"/>
</dbReference>
<dbReference type="GO" id="GO:0007015">
    <property type="term" value="P:actin filament organization"/>
    <property type="evidence" value="ECO:0007669"/>
    <property type="project" value="TreeGrafter"/>
</dbReference>
<evidence type="ECO:0000313" key="5">
    <source>
        <dbReference type="Proteomes" id="UP000319801"/>
    </source>
</evidence>
<feature type="compositionally biased region" description="Polar residues" evidence="3">
    <location>
        <begin position="496"/>
        <end position="506"/>
    </location>
</feature>
<dbReference type="PANTHER" id="PTHR16154">
    <property type="entry name" value="NEURABIN"/>
    <property type="match status" value="1"/>
</dbReference>
<name>A0A556VVQ5_BAGYA</name>
<dbReference type="PANTHER" id="PTHR16154:SF22">
    <property type="entry name" value="NEURABIN-1"/>
    <property type="match status" value="1"/>
</dbReference>
<feature type="region of interest" description="Disordered" evidence="3">
    <location>
        <begin position="335"/>
        <end position="402"/>
    </location>
</feature>
<dbReference type="GO" id="GO:0014069">
    <property type="term" value="C:postsynaptic density"/>
    <property type="evidence" value="ECO:0007669"/>
    <property type="project" value="TreeGrafter"/>
</dbReference>
<reference evidence="4 5" key="1">
    <citation type="journal article" date="2019" name="Genome Biol. Evol.">
        <title>Whole-Genome Sequencing of the Giant Devil Catfish, Bagarius yarrelli.</title>
        <authorList>
            <person name="Jiang W."/>
            <person name="Lv Y."/>
            <person name="Cheng L."/>
            <person name="Yang K."/>
            <person name="Chao B."/>
            <person name="Wang X."/>
            <person name="Li Y."/>
            <person name="Pan X."/>
            <person name="You X."/>
            <person name="Zhang Y."/>
            <person name="Yang J."/>
            <person name="Li J."/>
            <person name="Zhang X."/>
            <person name="Liu S."/>
            <person name="Sun C."/>
            <person name="Yang J."/>
            <person name="Shi Q."/>
        </authorList>
    </citation>
    <scope>NUCLEOTIDE SEQUENCE [LARGE SCALE GENOMIC DNA]</scope>
    <source>
        <strain evidence="4">JWS20170419001</strain>
        <tissue evidence="4">Muscle</tissue>
    </source>
</reference>
<feature type="compositionally biased region" description="Basic and acidic residues" evidence="3">
    <location>
        <begin position="532"/>
        <end position="549"/>
    </location>
</feature>
<dbReference type="AlphaFoldDB" id="A0A556VVQ5"/>
<feature type="region of interest" description="Disordered" evidence="3">
    <location>
        <begin position="130"/>
        <end position="164"/>
    </location>
</feature>
<proteinExistence type="predicted"/>
<keyword evidence="1" id="KW-0597">Phosphoprotein</keyword>
<dbReference type="GO" id="GO:0031175">
    <property type="term" value="P:neuron projection development"/>
    <property type="evidence" value="ECO:0007669"/>
    <property type="project" value="TreeGrafter"/>
</dbReference>
<keyword evidence="5" id="KW-1185">Reference proteome</keyword>
<dbReference type="OrthoDB" id="445896at2759"/>
<dbReference type="GO" id="GO:0019722">
    <property type="term" value="P:calcium-mediated signaling"/>
    <property type="evidence" value="ECO:0007669"/>
    <property type="project" value="TreeGrafter"/>
</dbReference>
<feature type="region of interest" description="Disordered" evidence="3">
    <location>
        <begin position="267"/>
        <end position="288"/>
    </location>
</feature>
<organism evidence="4 5">
    <name type="scientific">Bagarius yarrelli</name>
    <name type="common">Goonch</name>
    <name type="synonym">Bagrus yarrelli</name>
    <dbReference type="NCBI Taxonomy" id="175774"/>
    <lineage>
        <taxon>Eukaryota</taxon>
        <taxon>Metazoa</taxon>
        <taxon>Chordata</taxon>
        <taxon>Craniata</taxon>
        <taxon>Vertebrata</taxon>
        <taxon>Euteleostomi</taxon>
        <taxon>Actinopterygii</taxon>
        <taxon>Neopterygii</taxon>
        <taxon>Teleostei</taxon>
        <taxon>Ostariophysi</taxon>
        <taxon>Siluriformes</taxon>
        <taxon>Sisoridae</taxon>
        <taxon>Sisorinae</taxon>
        <taxon>Bagarius</taxon>
    </lineage>
</organism>
<feature type="compositionally biased region" description="Basic and acidic residues" evidence="3">
    <location>
        <begin position="137"/>
        <end position="150"/>
    </location>
</feature>
<comment type="caution">
    <text evidence="4">The sequence shown here is derived from an EMBL/GenBank/DDBJ whole genome shotgun (WGS) entry which is preliminary data.</text>
</comment>
<feature type="compositionally biased region" description="Basic residues" evidence="3">
    <location>
        <begin position="38"/>
        <end position="47"/>
    </location>
</feature>
<feature type="region of interest" description="Disordered" evidence="3">
    <location>
        <begin position="424"/>
        <end position="569"/>
    </location>
</feature>
<sequence>MSLHPSGRDGRRDLTDAVPETERLDSSLQKAKAQLSIKTRRHRPSRSRLRDSLSSTEGDDSLDGKSCSGPMSGSRSPLHMPLRCPSPFSDLHSSSSSSSSPARKDRAFIFEMAEREKKVQRRRSACLLNSSSPTHLFKGDHLQQHKEDHAPTSQRAHHPQHQDDSLQLWQGDNLKRHNKENFHLGQDDRSDLHQDDHIAVHREEHTHLQQGGHMQLGQENPILPQQRKHLQKDLIYLQKRDHLQRDHTHLQLRDPLQEDLIHMQKRDHVQKDHTHLQKGDHRQNNDTHLQKRDHLREDLVHLQKKDHLQKDHVLLHQRDLQKDLIHLQKRDHLQKDDAHLQKRDHLRKDQTTLHNRDDFQTDQTQKDQEENHSPLHKREYSQSEDDARDIGSDEPSSPTVLLDKKTRRRFLDLGVTLRRTYGKVRRERVSRHAAENQEPDGAENRSTRSSGPPFVPFSWLAERIRGAGSPKNSSQSPAKSLAEDEELKNDSRSSRNESSQPYQSLSDHSDEGRDAEACIVKKKSILPFSSGGRDRTEKQNGVRRDKWDDGNDEDGQKLLTSQSQCKHLN</sequence>
<keyword evidence="2" id="KW-0175">Coiled coil</keyword>
<dbReference type="GO" id="GO:0015629">
    <property type="term" value="C:actin cytoskeleton"/>
    <property type="evidence" value="ECO:0007669"/>
    <property type="project" value="TreeGrafter"/>
</dbReference>
<feature type="compositionally biased region" description="Basic and acidic residues" evidence="3">
    <location>
        <begin position="335"/>
        <end position="381"/>
    </location>
</feature>
<feature type="compositionally biased region" description="Polar residues" evidence="3">
    <location>
        <begin position="558"/>
        <end position="569"/>
    </location>
</feature>
<dbReference type="EMBL" id="VCAZ01000315">
    <property type="protein sequence ID" value="TTY54606.1"/>
    <property type="molecule type" value="Genomic_DNA"/>
</dbReference>
<dbReference type="GO" id="GO:0051015">
    <property type="term" value="F:actin filament binding"/>
    <property type="evidence" value="ECO:0007669"/>
    <property type="project" value="TreeGrafter"/>
</dbReference>
<evidence type="ECO:0000313" key="4">
    <source>
        <dbReference type="EMBL" id="TTY54606.1"/>
    </source>
</evidence>
<dbReference type="Proteomes" id="UP000319801">
    <property type="component" value="Unassembled WGS sequence"/>
</dbReference>
<dbReference type="GO" id="GO:0005737">
    <property type="term" value="C:cytoplasm"/>
    <property type="evidence" value="ECO:0007669"/>
    <property type="project" value="TreeGrafter"/>
</dbReference>
<feature type="compositionally biased region" description="Basic and acidic residues" evidence="3">
    <location>
        <begin position="507"/>
        <end position="516"/>
    </location>
</feature>
<evidence type="ECO:0000256" key="2">
    <source>
        <dbReference type="ARBA" id="ARBA00023054"/>
    </source>
</evidence>
<dbReference type="GO" id="GO:0030425">
    <property type="term" value="C:dendrite"/>
    <property type="evidence" value="ECO:0007669"/>
    <property type="project" value="TreeGrafter"/>
</dbReference>
<evidence type="ECO:0000256" key="3">
    <source>
        <dbReference type="SAM" id="MobiDB-lite"/>
    </source>
</evidence>
<accession>A0A556VVQ5</accession>
<evidence type="ECO:0000256" key="1">
    <source>
        <dbReference type="ARBA" id="ARBA00022553"/>
    </source>
</evidence>
<protein>
    <submittedName>
        <fullName evidence="4">Sterile alpha motif domain-containing protein 14</fullName>
    </submittedName>
</protein>